<keyword evidence="3" id="KW-0399">Innate immunity</keyword>
<dbReference type="EMBL" id="QXTE01000549">
    <property type="protein sequence ID" value="TFJ96968.1"/>
    <property type="molecule type" value="Genomic_DNA"/>
</dbReference>
<gene>
    <name evidence="8" type="ORF">DR999_PMT21211</name>
</gene>
<evidence type="ECO:0000259" key="7">
    <source>
        <dbReference type="PROSITE" id="PS51830"/>
    </source>
</evidence>
<accession>A0A4D9DJ81</accession>
<organism evidence="8 9">
    <name type="scientific">Platysternon megacephalum</name>
    <name type="common">big-headed turtle</name>
    <dbReference type="NCBI Taxonomy" id="55544"/>
    <lineage>
        <taxon>Eukaryota</taxon>
        <taxon>Metazoa</taxon>
        <taxon>Chordata</taxon>
        <taxon>Craniata</taxon>
        <taxon>Vertebrata</taxon>
        <taxon>Euteleostomi</taxon>
        <taxon>Archelosauria</taxon>
        <taxon>Testudinata</taxon>
        <taxon>Testudines</taxon>
        <taxon>Cryptodira</taxon>
        <taxon>Durocryptodira</taxon>
        <taxon>Testudinoidea</taxon>
        <taxon>Platysternidae</taxon>
        <taxon>Platysternon</taxon>
    </lineage>
</organism>
<dbReference type="STRING" id="55544.A0A4D9DJ81"/>
<dbReference type="InterPro" id="IPR025307">
    <property type="entry name" value="FIIND_dom"/>
</dbReference>
<feature type="domain" description="Pyrin" evidence="6">
    <location>
        <begin position="171"/>
        <end position="263"/>
    </location>
</feature>
<evidence type="ECO:0000256" key="4">
    <source>
        <dbReference type="ARBA" id="ARBA00022859"/>
    </source>
</evidence>
<dbReference type="OrthoDB" id="428577at2759"/>
<feature type="region of interest" description="Disordered" evidence="5">
    <location>
        <begin position="261"/>
        <end position="281"/>
    </location>
</feature>
<dbReference type="Pfam" id="PF23679">
    <property type="entry name" value="UPA-FIIND"/>
    <property type="match status" value="1"/>
</dbReference>
<reference evidence="8 9" key="1">
    <citation type="submission" date="2019-04" db="EMBL/GenBank/DDBJ databases">
        <title>Draft genome of the big-headed turtle Platysternon megacephalum.</title>
        <authorList>
            <person name="Gong S."/>
        </authorList>
    </citation>
    <scope>NUCLEOTIDE SEQUENCE [LARGE SCALE GENOMIC DNA]</scope>
    <source>
        <strain evidence="8">DO16091913</strain>
        <tissue evidence="8">Muscle</tissue>
    </source>
</reference>
<dbReference type="Gene3D" id="1.10.533.10">
    <property type="entry name" value="Death Domain, Fas"/>
    <property type="match status" value="2"/>
</dbReference>
<dbReference type="InterPro" id="IPR011029">
    <property type="entry name" value="DEATH-like_dom_sf"/>
</dbReference>
<dbReference type="GO" id="GO:0061702">
    <property type="term" value="C:canonical inflammasome complex"/>
    <property type="evidence" value="ECO:0007669"/>
    <property type="project" value="TreeGrafter"/>
</dbReference>
<dbReference type="InterPro" id="IPR051249">
    <property type="entry name" value="NLRP_Inflammasome"/>
</dbReference>
<evidence type="ECO:0000256" key="1">
    <source>
        <dbReference type="ARBA" id="ARBA00004514"/>
    </source>
</evidence>
<evidence type="ECO:0000313" key="9">
    <source>
        <dbReference type="Proteomes" id="UP000297703"/>
    </source>
</evidence>
<evidence type="ECO:0000256" key="2">
    <source>
        <dbReference type="ARBA" id="ARBA00022490"/>
    </source>
</evidence>
<feature type="compositionally biased region" description="Polar residues" evidence="5">
    <location>
        <begin position="621"/>
        <end position="636"/>
    </location>
</feature>
<dbReference type="PROSITE" id="PS50824">
    <property type="entry name" value="DAPIN"/>
    <property type="match status" value="2"/>
</dbReference>
<keyword evidence="2" id="KW-0963">Cytoplasm</keyword>
<feature type="domain" description="Pyrin" evidence="6">
    <location>
        <begin position="70"/>
        <end position="161"/>
    </location>
</feature>
<comment type="subcellular location">
    <subcellularLocation>
        <location evidence="1">Cytoplasm</location>
        <location evidence="1">Cytosol</location>
    </subcellularLocation>
</comment>
<dbReference type="Pfam" id="PF13553">
    <property type="entry name" value="FIIND"/>
    <property type="match status" value="1"/>
</dbReference>
<dbReference type="GO" id="GO:0045087">
    <property type="term" value="P:innate immune response"/>
    <property type="evidence" value="ECO:0007669"/>
    <property type="project" value="UniProtKB-KW"/>
</dbReference>
<keyword evidence="9" id="KW-1185">Reference proteome</keyword>
<protein>
    <submittedName>
        <fullName evidence="8">B box and SPRY domain-containing protein</fullName>
    </submittedName>
</protein>
<evidence type="ECO:0000259" key="6">
    <source>
        <dbReference type="PROSITE" id="PS50824"/>
    </source>
</evidence>
<sequence>MSQVWLKRGLEGGGLRSGAKPFHPSLWLTGDAGLEVTAKGLRAVNRGDLAEELAALLDAYEEQRREQRSAASRARGCLLCTLNELGEDELGRFKVRLADVGQKGGYNPIPWGRLGRAKPAELAAELIHHYGVRGGLETAGEVLRALRRGELAGGLAEALLAYEERCREQSLALRRVREMQARTLGSLGEEGLRRIRETAAETQPQGGPTANPWGGQERAEVMELIEELVSTYGEGHAVWMTQEMLRAVSQGPLAERLAEATGIAGDGPSGEDLTTDPSGKQEKCTWCVTEEDLPEVKPELVLESEGKPRSYRVHLPGAGSFRCSETELGLEVRAAVTVQYGYDSWDRHLSAAEKQQWMVAGPLFNMRVEPAGAVAAVHLPHFLCLRGRDAVLPQMQIAHFIDGRMTLEEPTQVRPFHAVLENPSFSFIGVLWKPIYAVFPFIPIHSVVLIYQVVKAAAITLHLYLIPNDRSLIQAVDEEEKKHQSIQVLKPPQTKPLYFGSCYTVSSSLDLEVTPEEVDFRYMSPEDQQPFMEIYTKDMREGLKLIVLMKRYGEVDVPLSGSSSEKFKGLRKLLPELKQGFIGLCGQREFRMSPPAAWSSPARPVDEEAEGEPGSGATLRTVANENCQNGSDLRSI</sequence>
<feature type="domain" description="FIIND" evidence="7">
    <location>
        <begin position="292"/>
        <end position="576"/>
    </location>
</feature>
<reference evidence="8 9" key="2">
    <citation type="submission" date="2019-04" db="EMBL/GenBank/DDBJ databases">
        <title>The genome sequence of big-headed turtle.</title>
        <authorList>
            <person name="Gong S."/>
        </authorList>
    </citation>
    <scope>NUCLEOTIDE SEQUENCE [LARGE SCALE GENOMIC DNA]</scope>
    <source>
        <strain evidence="8">DO16091913</strain>
        <tissue evidence="8">Muscle</tissue>
    </source>
</reference>
<dbReference type="Pfam" id="PF02758">
    <property type="entry name" value="PYRIN"/>
    <property type="match status" value="1"/>
</dbReference>
<dbReference type="SUPFAM" id="SSF47986">
    <property type="entry name" value="DEATH domain"/>
    <property type="match status" value="2"/>
</dbReference>
<keyword evidence="4" id="KW-0391">Immunity</keyword>
<evidence type="ECO:0000256" key="5">
    <source>
        <dbReference type="SAM" id="MobiDB-lite"/>
    </source>
</evidence>
<dbReference type="InterPro" id="IPR004020">
    <property type="entry name" value="DAPIN"/>
</dbReference>
<dbReference type="SMART" id="SM01289">
    <property type="entry name" value="PYRIN"/>
    <property type="match status" value="2"/>
</dbReference>
<proteinExistence type="predicted"/>
<feature type="region of interest" description="Disordered" evidence="5">
    <location>
        <begin position="594"/>
        <end position="636"/>
    </location>
</feature>
<name>A0A4D9DJ81_9SAUR</name>
<dbReference type="AlphaFoldDB" id="A0A4D9DJ81"/>
<dbReference type="PROSITE" id="PS51830">
    <property type="entry name" value="FIIND"/>
    <property type="match status" value="1"/>
</dbReference>
<dbReference type="PANTHER" id="PTHR46985:SF4">
    <property type="entry name" value="CASPASE RECRUITMENT DOMAIN-CONTAINING PROTEIN 8"/>
    <property type="match status" value="1"/>
</dbReference>
<dbReference type="Proteomes" id="UP000297703">
    <property type="component" value="Unassembled WGS sequence"/>
</dbReference>
<dbReference type="PANTHER" id="PTHR46985">
    <property type="entry name" value="NACHT, LRR AND PYD DOMAINS-CONTAINING PROTEIN 1"/>
    <property type="match status" value="1"/>
</dbReference>
<evidence type="ECO:0000256" key="3">
    <source>
        <dbReference type="ARBA" id="ARBA00022588"/>
    </source>
</evidence>
<evidence type="ECO:0000313" key="8">
    <source>
        <dbReference type="EMBL" id="TFJ96968.1"/>
    </source>
</evidence>
<comment type="caution">
    <text evidence="8">The sequence shown here is derived from an EMBL/GenBank/DDBJ whole genome shotgun (WGS) entry which is preliminary data.</text>
</comment>